<dbReference type="PANTHER" id="PTHR12714:SF24">
    <property type="entry name" value="SLR1182 PROTEIN"/>
    <property type="match status" value="1"/>
</dbReference>
<protein>
    <submittedName>
        <fullName evidence="6">Protein-S-isoprenylcysteine O-methyltransferase Ste14</fullName>
    </submittedName>
</protein>
<feature type="transmembrane region" description="Helical" evidence="5">
    <location>
        <begin position="12"/>
        <end position="30"/>
    </location>
</feature>
<organism evidence="6 7">
    <name type="scientific">Vibrio xiamenensis</name>
    <dbReference type="NCBI Taxonomy" id="861298"/>
    <lineage>
        <taxon>Bacteria</taxon>
        <taxon>Pseudomonadati</taxon>
        <taxon>Pseudomonadota</taxon>
        <taxon>Gammaproteobacteria</taxon>
        <taxon>Vibrionales</taxon>
        <taxon>Vibrionaceae</taxon>
        <taxon>Vibrio</taxon>
    </lineage>
</organism>
<dbReference type="Gene3D" id="1.20.120.1630">
    <property type="match status" value="1"/>
</dbReference>
<gene>
    <name evidence="6" type="ORF">SAMN04488136_105161</name>
</gene>
<dbReference type="InterPro" id="IPR007318">
    <property type="entry name" value="Phopholipid_MeTrfase"/>
</dbReference>
<keyword evidence="6" id="KW-0808">Transferase</keyword>
<evidence type="ECO:0000256" key="3">
    <source>
        <dbReference type="ARBA" id="ARBA00022989"/>
    </source>
</evidence>
<accession>A0A1G7YJE4</accession>
<dbReference type="GO" id="GO:0032259">
    <property type="term" value="P:methylation"/>
    <property type="evidence" value="ECO:0007669"/>
    <property type="project" value="UniProtKB-KW"/>
</dbReference>
<proteinExistence type="predicted"/>
<dbReference type="STRING" id="861298.SAMN04488136_105161"/>
<keyword evidence="4 5" id="KW-0472">Membrane</keyword>
<dbReference type="AlphaFoldDB" id="A0A1G7YJE4"/>
<keyword evidence="3 5" id="KW-1133">Transmembrane helix</keyword>
<reference evidence="6 7" key="1">
    <citation type="submission" date="2016-10" db="EMBL/GenBank/DDBJ databases">
        <authorList>
            <person name="de Groot N.N."/>
        </authorList>
    </citation>
    <scope>NUCLEOTIDE SEQUENCE [LARGE SCALE GENOMIC DNA]</scope>
    <source>
        <strain evidence="6 7">CGMCC 1.10228</strain>
    </source>
</reference>
<dbReference type="RefSeq" id="WP_093271022.1">
    <property type="nucleotide sequence ID" value="NZ_FNDD01000005.1"/>
</dbReference>
<evidence type="ECO:0000256" key="2">
    <source>
        <dbReference type="ARBA" id="ARBA00022692"/>
    </source>
</evidence>
<dbReference type="PANTHER" id="PTHR12714">
    <property type="entry name" value="PROTEIN-S ISOPRENYLCYSTEINE O-METHYLTRANSFERASE"/>
    <property type="match status" value="1"/>
</dbReference>
<dbReference type="GO" id="GO:0012505">
    <property type="term" value="C:endomembrane system"/>
    <property type="evidence" value="ECO:0007669"/>
    <property type="project" value="UniProtKB-SubCell"/>
</dbReference>
<dbReference type="GO" id="GO:0008168">
    <property type="term" value="F:methyltransferase activity"/>
    <property type="evidence" value="ECO:0007669"/>
    <property type="project" value="UniProtKB-KW"/>
</dbReference>
<keyword evidence="6" id="KW-0489">Methyltransferase</keyword>
<dbReference type="OrthoDB" id="9811969at2"/>
<evidence type="ECO:0000256" key="5">
    <source>
        <dbReference type="SAM" id="Phobius"/>
    </source>
</evidence>
<name>A0A1G7YJE4_9VIBR</name>
<evidence type="ECO:0000256" key="1">
    <source>
        <dbReference type="ARBA" id="ARBA00004127"/>
    </source>
</evidence>
<dbReference type="EMBL" id="FNDD01000005">
    <property type="protein sequence ID" value="SDG96446.1"/>
    <property type="molecule type" value="Genomic_DNA"/>
</dbReference>
<evidence type="ECO:0000313" key="7">
    <source>
        <dbReference type="Proteomes" id="UP000198854"/>
    </source>
</evidence>
<dbReference type="Pfam" id="PF04191">
    <property type="entry name" value="PEMT"/>
    <property type="match status" value="1"/>
</dbReference>
<comment type="subcellular location">
    <subcellularLocation>
        <location evidence="1">Endomembrane system</location>
        <topology evidence="1">Multi-pass membrane protein</topology>
    </subcellularLocation>
</comment>
<evidence type="ECO:0000313" key="6">
    <source>
        <dbReference type="EMBL" id="SDG96446.1"/>
    </source>
</evidence>
<evidence type="ECO:0000256" key="4">
    <source>
        <dbReference type="ARBA" id="ARBA00023136"/>
    </source>
</evidence>
<keyword evidence="2 5" id="KW-0812">Transmembrane</keyword>
<feature type="transmembrane region" description="Helical" evidence="5">
    <location>
        <begin position="42"/>
        <end position="61"/>
    </location>
</feature>
<dbReference type="Proteomes" id="UP000198854">
    <property type="component" value="Unassembled WGS sequence"/>
</dbReference>
<sequence length="155" mass="17807">MSKLELKVPPVAVFIIVLALSVQSALLFPDASYLPLPLNGEVLVACSGLSTLLGVSALYQFRQARTSVNPVKIHKVSALVVKGIFNYTRNPMYLSLLVFLFGIAYWLESWASMLWCLGFILYMNRFQIIPEERLLTERYGEQYLKYQQRVKRWLL</sequence>
<keyword evidence="7" id="KW-1185">Reference proteome</keyword>
<feature type="transmembrane region" description="Helical" evidence="5">
    <location>
        <begin position="96"/>
        <end position="123"/>
    </location>
</feature>